<organism evidence="2 3">
    <name type="scientific">Liparis tanakae</name>
    <name type="common">Tanaka's snailfish</name>
    <dbReference type="NCBI Taxonomy" id="230148"/>
    <lineage>
        <taxon>Eukaryota</taxon>
        <taxon>Metazoa</taxon>
        <taxon>Chordata</taxon>
        <taxon>Craniata</taxon>
        <taxon>Vertebrata</taxon>
        <taxon>Euteleostomi</taxon>
        <taxon>Actinopterygii</taxon>
        <taxon>Neopterygii</taxon>
        <taxon>Teleostei</taxon>
        <taxon>Neoteleostei</taxon>
        <taxon>Acanthomorphata</taxon>
        <taxon>Eupercaria</taxon>
        <taxon>Perciformes</taxon>
        <taxon>Cottioidei</taxon>
        <taxon>Cottales</taxon>
        <taxon>Liparidae</taxon>
        <taxon>Liparis</taxon>
    </lineage>
</organism>
<accession>A0A4Z2GE42</accession>
<proteinExistence type="predicted"/>
<keyword evidence="3" id="KW-1185">Reference proteome</keyword>
<protein>
    <submittedName>
        <fullName evidence="2">Uncharacterized protein</fullName>
    </submittedName>
</protein>
<name>A0A4Z2GE42_9TELE</name>
<evidence type="ECO:0000313" key="2">
    <source>
        <dbReference type="EMBL" id="TNN51808.1"/>
    </source>
</evidence>
<comment type="caution">
    <text evidence="2">The sequence shown here is derived from an EMBL/GenBank/DDBJ whole genome shotgun (WGS) entry which is preliminary data.</text>
</comment>
<dbReference type="AlphaFoldDB" id="A0A4Z2GE42"/>
<feature type="region of interest" description="Disordered" evidence="1">
    <location>
        <begin position="1"/>
        <end position="46"/>
    </location>
</feature>
<sequence>MFPPQFDPVTVESSKRVSLVTEDGGSQRTQHRHRPSKLGPRPQRRVHPLSAASILSAPRPSSQRRVHPLSAVSILSAPRPSSQRRAVFSPLLG</sequence>
<evidence type="ECO:0000313" key="3">
    <source>
        <dbReference type="Proteomes" id="UP000314294"/>
    </source>
</evidence>
<gene>
    <name evidence="2" type="ORF">EYF80_037976</name>
</gene>
<reference evidence="2 3" key="1">
    <citation type="submission" date="2019-03" db="EMBL/GenBank/DDBJ databases">
        <title>First draft genome of Liparis tanakae, snailfish: a comprehensive survey of snailfish specific genes.</title>
        <authorList>
            <person name="Kim W."/>
            <person name="Song I."/>
            <person name="Jeong J.-H."/>
            <person name="Kim D."/>
            <person name="Kim S."/>
            <person name="Ryu S."/>
            <person name="Song J.Y."/>
            <person name="Lee S.K."/>
        </authorList>
    </citation>
    <scope>NUCLEOTIDE SEQUENCE [LARGE SCALE GENOMIC DNA]</scope>
    <source>
        <tissue evidence="2">Muscle</tissue>
    </source>
</reference>
<dbReference type="EMBL" id="SRLO01000569">
    <property type="protein sequence ID" value="TNN51808.1"/>
    <property type="molecule type" value="Genomic_DNA"/>
</dbReference>
<feature type="compositionally biased region" description="Basic residues" evidence="1">
    <location>
        <begin position="29"/>
        <end position="46"/>
    </location>
</feature>
<evidence type="ECO:0000256" key="1">
    <source>
        <dbReference type="SAM" id="MobiDB-lite"/>
    </source>
</evidence>
<dbReference type="Proteomes" id="UP000314294">
    <property type="component" value="Unassembled WGS sequence"/>
</dbReference>